<evidence type="ECO:0000256" key="12">
    <source>
        <dbReference type="ARBA" id="ARBA00022842"/>
    </source>
</evidence>
<dbReference type="EMBL" id="DTKJ01000005">
    <property type="protein sequence ID" value="HGZ10691.1"/>
    <property type="molecule type" value="Genomic_DNA"/>
</dbReference>
<dbReference type="Gene3D" id="3.30.470.20">
    <property type="entry name" value="ATP-grasp fold, B domain"/>
    <property type="match status" value="1"/>
</dbReference>
<dbReference type="InterPro" id="IPR036637">
    <property type="entry name" value="Phosphohistidine_dom_sf"/>
</dbReference>
<comment type="pathway">
    <text evidence="3">Carbohydrate biosynthesis; gluconeogenesis.</text>
</comment>
<name>A0A7C5AK70_9BACT</name>
<dbReference type="InterPro" id="IPR013815">
    <property type="entry name" value="ATP_grasp_subdomain_1"/>
</dbReference>
<protein>
    <recommendedName>
        <fullName evidence="6">Phosphoenolpyruvate synthase</fullName>
        <ecNumber evidence="5">2.7.9.2</ecNumber>
    </recommendedName>
    <alternativeName>
        <fullName evidence="13">Pyruvate, water dikinase</fullName>
    </alternativeName>
</protein>
<dbReference type="GO" id="GO:0005524">
    <property type="term" value="F:ATP binding"/>
    <property type="evidence" value="ECO:0007669"/>
    <property type="project" value="UniProtKB-KW"/>
</dbReference>
<dbReference type="AlphaFoldDB" id="A0A7C5AK70"/>
<feature type="domain" description="Pyruvate phosphate dikinase AMP/ATP-binding" evidence="16">
    <location>
        <begin position="128"/>
        <end position="438"/>
    </location>
</feature>
<comment type="caution">
    <text evidence="17">The sequence shown here is derived from an EMBL/GenBank/DDBJ whole genome shotgun (WGS) entry which is preliminary data.</text>
</comment>
<dbReference type="Pfam" id="PF00391">
    <property type="entry name" value="PEP-utilizers"/>
    <property type="match status" value="1"/>
</dbReference>
<accession>A0A7C5AK70</accession>
<dbReference type="GO" id="GO:0006094">
    <property type="term" value="P:gluconeogenesis"/>
    <property type="evidence" value="ECO:0007669"/>
    <property type="project" value="UniProtKB-UniPathway"/>
</dbReference>
<feature type="domain" description="PEP-utilising enzyme mobile" evidence="15">
    <location>
        <begin position="478"/>
        <end position="549"/>
    </location>
</feature>
<dbReference type="SUPFAM" id="SSF56059">
    <property type="entry name" value="Glutathione synthetase ATP-binding domain-like"/>
    <property type="match status" value="1"/>
</dbReference>
<organism evidence="17">
    <name type="scientific">Desulfobacca acetoxidans</name>
    <dbReference type="NCBI Taxonomy" id="60893"/>
    <lineage>
        <taxon>Bacteria</taxon>
        <taxon>Pseudomonadati</taxon>
        <taxon>Thermodesulfobacteriota</taxon>
        <taxon>Desulfobaccia</taxon>
        <taxon>Desulfobaccales</taxon>
        <taxon>Desulfobaccaceae</taxon>
        <taxon>Desulfobacca</taxon>
    </lineage>
</organism>
<sequence>MLKQAWRRLKGKSYSGASLALAERYAHFQRLLKANNAAMALMADMEEKLSGDYLFDMAYLKQVVDQLLKETRTLVEALNGLGEKRYLKLNLVLEQLSRELLAIVERHREIPVAPLVLDLTTVDLNKADIVGGKSANLGEVLNRVGLPVPPGFAVSTYAYKIFLEYNQLKDRVNKLLKDWSLADLDTLARVSEELKAMVEAARVPPDLEEALMEAYERLCRSLGRRPFLAVRSSAALEDLTFTFAGQYATFLNVPPEELPRRYKDIVASQFTPRALFYYKNKGFNEEEMAMGVAVLPLVKARASGVLFTRQPEAPEREAVLINAVWGLGRYAVGGKVPPDSYLVAYDPPGQILEQHIAAKKVKLVWLPEGGEAEVPVPPEEVEAPCLTQETLSCLAEWAARLEKHYKRPQDVEWTLDEEGNLWLLQTRTLSIQARKTVASRPPILKGYPVLLDQGTIACRGVGAGPVVLVKRDEDLKNFPPGGILVSRFTSPKFVTVMRQAAAIITDGGSPTGHMALLAREFQVPTILNTGKATKVLKPGQEVTVDAHYGTVYEGVVPELLDEGRKTENALMDSPIFHILKAVVQKVVPLNLINPRSDTFTPENCRSLHDIVRYAHEYSMREMFRMTERELPETAEVVELDSEIPLKLRLLDVGGGLKSGRRRRVRPEQIESIPFKAFWQGLKSMPWPKGPPGGIKSLSSVFVKEEGEKAQGAEVWRDQSYAVLSRNYMNFSIRLGYHLSTVEAYVSEVVNDNYLTFGFRGGGSTTERRERRARLIETLLDHIGLQPQRKGDLIEARLAKYGQEEILKRLVLLGKLTVYTKQLDMVMFSDGIVDWYIKDFLREHLGEQV</sequence>
<dbReference type="SUPFAM" id="SSF52009">
    <property type="entry name" value="Phosphohistidine domain"/>
    <property type="match status" value="1"/>
</dbReference>
<evidence type="ECO:0000256" key="9">
    <source>
        <dbReference type="ARBA" id="ARBA00022741"/>
    </source>
</evidence>
<comment type="catalytic activity">
    <reaction evidence="14">
        <text>pyruvate + ATP + H2O = phosphoenolpyruvate + AMP + phosphate + 2 H(+)</text>
        <dbReference type="Rhea" id="RHEA:11364"/>
        <dbReference type="ChEBI" id="CHEBI:15361"/>
        <dbReference type="ChEBI" id="CHEBI:15377"/>
        <dbReference type="ChEBI" id="CHEBI:15378"/>
        <dbReference type="ChEBI" id="CHEBI:30616"/>
        <dbReference type="ChEBI" id="CHEBI:43474"/>
        <dbReference type="ChEBI" id="CHEBI:58702"/>
        <dbReference type="ChEBI" id="CHEBI:456215"/>
        <dbReference type="EC" id="2.7.9.2"/>
    </reaction>
</comment>
<proteinExistence type="inferred from homology"/>
<evidence type="ECO:0000256" key="13">
    <source>
        <dbReference type="ARBA" id="ARBA00033470"/>
    </source>
</evidence>
<dbReference type="InterPro" id="IPR002192">
    <property type="entry name" value="PPDK_AMP/ATP-bd"/>
</dbReference>
<evidence type="ECO:0000256" key="2">
    <source>
        <dbReference type="ARBA" id="ARBA00002988"/>
    </source>
</evidence>
<evidence type="ECO:0000256" key="4">
    <source>
        <dbReference type="ARBA" id="ARBA00007837"/>
    </source>
</evidence>
<evidence type="ECO:0000256" key="6">
    <source>
        <dbReference type="ARBA" id="ARBA00021623"/>
    </source>
</evidence>
<keyword evidence="9" id="KW-0547">Nucleotide-binding</keyword>
<evidence type="ECO:0000259" key="16">
    <source>
        <dbReference type="Pfam" id="PF01326"/>
    </source>
</evidence>
<keyword evidence="11" id="KW-0067">ATP-binding</keyword>
<dbReference type="InterPro" id="IPR008279">
    <property type="entry name" value="PEP-util_enz_mobile_dom"/>
</dbReference>
<reference evidence="17" key="1">
    <citation type="journal article" date="2020" name="mSystems">
        <title>Genome- and Community-Level Interaction Insights into Carbon Utilization and Element Cycling Functions of Hydrothermarchaeota in Hydrothermal Sediment.</title>
        <authorList>
            <person name="Zhou Z."/>
            <person name="Liu Y."/>
            <person name="Xu W."/>
            <person name="Pan J."/>
            <person name="Luo Z.H."/>
            <person name="Li M."/>
        </authorList>
    </citation>
    <scope>NUCLEOTIDE SEQUENCE [LARGE SCALE GENOMIC DNA]</scope>
    <source>
        <strain evidence="17">SpSt-853</strain>
    </source>
</reference>
<evidence type="ECO:0000313" key="17">
    <source>
        <dbReference type="EMBL" id="HGZ10691.1"/>
    </source>
</evidence>
<evidence type="ECO:0000256" key="1">
    <source>
        <dbReference type="ARBA" id="ARBA00001946"/>
    </source>
</evidence>
<gene>
    <name evidence="17" type="ORF">ENW48_00555</name>
</gene>
<keyword evidence="10" id="KW-0418">Kinase</keyword>
<dbReference type="InterPro" id="IPR006319">
    <property type="entry name" value="PEP_synth"/>
</dbReference>
<keyword evidence="12" id="KW-0460">Magnesium</keyword>
<dbReference type="GO" id="GO:0008986">
    <property type="term" value="F:pyruvate, water dikinase activity"/>
    <property type="evidence" value="ECO:0007669"/>
    <property type="project" value="UniProtKB-EC"/>
</dbReference>
<dbReference type="PANTHER" id="PTHR43030:SF1">
    <property type="entry name" value="PHOSPHOENOLPYRUVATE SYNTHASE"/>
    <property type="match status" value="1"/>
</dbReference>
<evidence type="ECO:0000256" key="11">
    <source>
        <dbReference type="ARBA" id="ARBA00022840"/>
    </source>
</evidence>
<evidence type="ECO:0000256" key="8">
    <source>
        <dbReference type="ARBA" id="ARBA00022723"/>
    </source>
</evidence>
<evidence type="ECO:0000256" key="3">
    <source>
        <dbReference type="ARBA" id="ARBA00004742"/>
    </source>
</evidence>
<dbReference type="Pfam" id="PF01326">
    <property type="entry name" value="PPDK_N"/>
    <property type="match status" value="1"/>
</dbReference>
<dbReference type="PANTHER" id="PTHR43030">
    <property type="entry name" value="PHOSPHOENOLPYRUVATE SYNTHASE"/>
    <property type="match status" value="1"/>
</dbReference>
<keyword evidence="7" id="KW-0808">Transferase</keyword>
<keyword evidence="17" id="KW-0670">Pyruvate</keyword>
<comment type="similarity">
    <text evidence="4">Belongs to the PEP-utilizing enzyme family.</text>
</comment>
<evidence type="ECO:0000256" key="14">
    <source>
        <dbReference type="ARBA" id="ARBA00047700"/>
    </source>
</evidence>
<evidence type="ECO:0000256" key="7">
    <source>
        <dbReference type="ARBA" id="ARBA00022679"/>
    </source>
</evidence>
<evidence type="ECO:0000256" key="5">
    <source>
        <dbReference type="ARBA" id="ARBA00011996"/>
    </source>
</evidence>
<evidence type="ECO:0000259" key="15">
    <source>
        <dbReference type="Pfam" id="PF00391"/>
    </source>
</evidence>
<dbReference type="GO" id="GO:0046872">
    <property type="term" value="F:metal ion binding"/>
    <property type="evidence" value="ECO:0007669"/>
    <property type="project" value="UniProtKB-KW"/>
</dbReference>
<keyword evidence="8" id="KW-0479">Metal-binding</keyword>
<dbReference type="Gene3D" id="3.50.30.10">
    <property type="entry name" value="Phosphohistidine domain"/>
    <property type="match status" value="1"/>
</dbReference>
<comment type="cofactor">
    <cofactor evidence="1">
        <name>Mg(2+)</name>
        <dbReference type="ChEBI" id="CHEBI:18420"/>
    </cofactor>
</comment>
<evidence type="ECO:0000256" key="10">
    <source>
        <dbReference type="ARBA" id="ARBA00022777"/>
    </source>
</evidence>
<dbReference type="EC" id="2.7.9.2" evidence="5"/>
<dbReference type="Gene3D" id="3.30.1490.20">
    <property type="entry name" value="ATP-grasp fold, A domain"/>
    <property type="match status" value="1"/>
</dbReference>
<dbReference type="UniPathway" id="UPA00138"/>
<comment type="function">
    <text evidence="2">Catalyzes the phosphorylation of pyruvate to phosphoenolpyruvate.</text>
</comment>